<reference evidence="1 2" key="2">
    <citation type="journal article" date="2022" name="Mol. Ecol. Resour.">
        <title>The genomes of chicory, endive, great burdock and yacon provide insights into Asteraceae paleo-polyploidization history and plant inulin production.</title>
        <authorList>
            <person name="Fan W."/>
            <person name="Wang S."/>
            <person name="Wang H."/>
            <person name="Wang A."/>
            <person name="Jiang F."/>
            <person name="Liu H."/>
            <person name="Zhao H."/>
            <person name="Xu D."/>
            <person name="Zhang Y."/>
        </authorList>
    </citation>
    <scope>NUCLEOTIDE SEQUENCE [LARGE SCALE GENOMIC DNA]</scope>
    <source>
        <strain evidence="2">cv. Niubang</strain>
    </source>
</reference>
<evidence type="ECO:0000313" key="1">
    <source>
        <dbReference type="EMBL" id="KAI3672974.1"/>
    </source>
</evidence>
<proteinExistence type="predicted"/>
<name>A0ACB8XRJ0_ARCLA</name>
<evidence type="ECO:0000313" key="2">
    <source>
        <dbReference type="Proteomes" id="UP001055879"/>
    </source>
</evidence>
<gene>
    <name evidence="1" type="ORF">L6452_39079</name>
</gene>
<accession>A0ACB8XRJ0</accession>
<dbReference type="Proteomes" id="UP001055879">
    <property type="component" value="Linkage Group LG15"/>
</dbReference>
<protein>
    <submittedName>
        <fullName evidence="1">Uncharacterized protein</fullName>
    </submittedName>
</protein>
<comment type="caution">
    <text evidence="1">The sequence shown here is derived from an EMBL/GenBank/DDBJ whole genome shotgun (WGS) entry which is preliminary data.</text>
</comment>
<keyword evidence="2" id="KW-1185">Reference proteome</keyword>
<dbReference type="EMBL" id="CM042061">
    <property type="protein sequence ID" value="KAI3672974.1"/>
    <property type="molecule type" value="Genomic_DNA"/>
</dbReference>
<sequence>MFPNAFKDVICKHNYSLCSLSLSLSLLDPSSSSSRLFTFQFQKFRLFTLSPSLDPSTPFVGFHPHYYWETQKQKTIEKFEIQCGMLLVS</sequence>
<organism evidence="1 2">
    <name type="scientific">Arctium lappa</name>
    <name type="common">Greater burdock</name>
    <name type="synonym">Lappa major</name>
    <dbReference type="NCBI Taxonomy" id="4217"/>
    <lineage>
        <taxon>Eukaryota</taxon>
        <taxon>Viridiplantae</taxon>
        <taxon>Streptophyta</taxon>
        <taxon>Embryophyta</taxon>
        <taxon>Tracheophyta</taxon>
        <taxon>Spermatophyta</taxon>
        <taxon>Magnoliopsida</taxon>
        <taxon>eudicotyledons</taxon>
        <taxon>Gunneridae</taxon>
        <taxon>Pentapetalae</taxon>
        <taxon>asterids</taxon>
        <taxon>campanulids</taxon>
        <taxon>Asterales</taxon>
        <taxon>Asteraceae</taxon>
        <taxon>Carduoideae</taxon>
        <taxon>Cardueae</taxon>
        <taxon>Arctiinae</taxon>
        <taxon>Arctium</taxon>
    </lineage>
</organism>
<reference evidence="2" key="1">
    <citation type="journal article" date="2022" name="Mol. Ecol. Resour.">
        <title>The genomes of chicory, endive, great burdock and yacon provide insights into Asteraceae palaeo-polyploidization history and plant inulin production.</title>
        <authorList>
            <person name="Fan W."/>
            <person name="Wang S."/>
            <person name="Wang H."/>
            <person name="Wang A."/>
            <person name="Jiang F."/>
            <person name="Liu H."/>
            <person name="Zhao H."/>
            <person name="Xu D."/>
            <person name="Zhang Y."/>
        </authorList>
    </citation>
    <scope>NUCLEOTIDE SEQUENCE [LARGE SCALE GENOMIC DNA]</scope>
    <source>
        <strain evidence="2">cv. Niubang</strain>
    </source>
</reference>